<sequence length="153" mass="16934">MAAPARRIHSNATPAKRTERAEDTREGSTRPALHVVKNERAEASASRDRLQQFLEWTRSRTAPFLQIVVSSVFLVATLVIALGLRTQMASNSFESNQTENHIEQLQQDIQSDQTKLDSLQASLPQKAQDMGMVAQQDSVTIDLNGYQPSDGGK</sequence>
<dbReference type="GeneID" id="303203801"/>
<dbReference type="OrthoDB" id="3240362at2"/>
<feature type="coiled-coil region" evidence="1">
    <location>
        <begin position="95"/>
        <end position="122"/>
    </location>
</feature>
<evidence type="ECO:0000313" key="6">
    <source>
        <dbReference type="Proteomes" id="UP000029093"/>
    </source>
</evidence>
<dbReference type="AlphaFoldDB" id="A0A086ZPR3"/>
<evidence type="ECO:0000313" key="7">
    <source>
        <dbReference type="Proteomes" id="UP000583419"/>
    </source>
</evidence>
<evidence type="ECO:0000256" key="2">
    <source>
        <dbReference type="SAM" id="MobiDB-lite"/>
    </source>
</evidence>
<organism evidence="4 6">
    <name type="scientific">Bifidobacterium boum</name>
    <dbReference type="NCBI Taxonomy" id="78343"/>
    <lineage>
        <taxon>Bacteria</taxon>
        <taxon>Bacillati</taxon>
        <taxon>Actinomycetota</taxon>
        <taxon>Actinomycetes</taxon>
        <taxon>Bifidobacteriales</taxon>
        <taxon>Bifidobacteriaceae</taxon>
        <taxon>Bifidobacterium</taxon>
    </lineage>
</organism>
<dbReference type="EMBL" id="JABAGJ010000002">
    <property type="protein sequence ID" value="NMF02016.1"/>
    <property type="molecule type" value="Genomic_DNA"/>
</dbReference>
<gene>
    <name evidence="4" type="ORF">BBOU_0642</name>
    <name evidence="5" type="ORF">HF843_02250</name>
</gene>
<feature type="transmembrane region" description="Helical" evidence="3">
    <location>
        <begin position="64"/>
        <end position="84"/>
    </location>
</feature>
<protein>
    <submittedName>
        <fullName evidence="4">Uncharacterized protein</fullName>
    </submittedName>
</protein>
<keyword evidence="3" id="KW-0472">Membrane</keyword>
<comment type="caution">
    <text evidence="4">The sequence shown here is derived from an EMBL/GenBank/DDBJ whole genome shotgun (WGS) entry which is preliminary data.</text>
</comment>
<feature type="compositionally biased region" description="Basic and acidic residues" evidence="2">
    <location>
        <begin position="16"/>
        <end position="28"/>
    </location>
</feature>
<reference evidence="4 6" key="1">
    <citation type="submission" date="2014-03" db="EMBL/GenBank/DDBJ databases">
        <title>Genomics of Bifidobacteria.</title>
        <authorList>
            <person name="Ventura M."/>
            <person name="Milani C."/>
            <person name="Lugli G.A."/>
        </authorList>
    </citation>
    <scope>NUCLEOTIDE SEQUENCE [LARGE SCALE GENOMIC DNA]</scope>
    <source>
        <strain evidence="4 6">LMG 10736</strain>
    </source>
</reference>
<name>A0A086ZPR3_9BIFI</name>
<feature type="region of interest" description="Disordered" evidence="2">
    <location>
        <begin position="1"/>
        <end position="31"/>
    </location>
</feature>
<keyword evidence="6" id="KW-1185">Reference proteome</keyword>
<dbReference type="Proteomes" id="UP000583419">
    <property type="component" value="Unassembled WGS sequence"/>
</dbReference>
<dbReference type="RefSeq" id="WP_026502722.1">
    <property type="nucleotide sequence ID" value="NZ_JABAGJ010000002.1"/>
</dbReference>
<evidence type="ECO:0000313" key="4">
    <source>
        <dbReference type="EMBL" id="KFI48513.1"/>
    </source>
</evidence>
<reference evidence="5 7" key="2">
    <citation type="submission" date="2020-04" db="EMBL/GenBank/DDBJ databases">
        <authorList>
            <person name="Hitch T.C.A."/>
            <person name="Wylensek D."/>
            <person name="Clavel T."/>
        </authorList>
    </citation>
    <scope>NUCLEOTIDE SEQUENCE [LARGE SCALE GENOMIC DNA]</scope>
    <source>
        <strain evidence="5 7">WCA-130-P53-4B</strain>
    </source>
</reference>
<dbReference type="EMBL" id="JGYQ01000007">
    <property type="protein sequence ID" value="KFI48513.1"/>
    <property type="molecule type" value="Genomic_DNA"/>
</dbReference>
<keyword evidence="3" id="KW-1133">Transmembrane helix</keyword>
<keyword evidence="1" id="KW-0175">Coiled coil</keyword>
<evidence type="ECO:0000256" key="3">
    <source>
        <dbReference type="SAM" id="Phobius"/>
    </source>
</evidence>
<dbReference type="Proteomes" id="UP000029093">
    <property type="component" value="Unassembled WGS sequence"/>
</dbReference>
<proteinExistence type="predicted"/>
<keyword evidence="3" id="KW-0812">Transmembrane</keyword>
<evidence type="ECO:0000313" key="5">
    <source>
        <dbReference type="EMBL" id="NMF02016.1"/>
    </source>
</evidence>
<evidence type="ECO:0000256" key="1">
    <source>
        <dbReference type="SAM" id="Coils"/>
    </source>
</evidence>
<accession>A0A086ZPR3</accession>